<organism evidence="1 2">
    <name type="scientific">Penicillium desertorum</name>
    <dbReference type="NCBI Taxonomy" id="1303715"/>
    <lineage>
        <taxon>Eukaryota</taxon>
        <taxon>Fungi</taxon>
        <taxon>Dikarya</taxon>
        <taxon>Ascomycota</taxon>
        <taxon>Pezizomycotina</taxon>
        <taxon>Eurotiomycetes</taxon>
        <taxon>Eurotiomycetidae</taxon>
        <taxon>Eurotiales</taxon>
        <taxon>Aspergillaceae</taxon>
        <taxon>Penicillium</taxon>
    </lineage>
</organism>
<sequence>MPKGSYIPWTSSEENNLEQWISEHLWMSWERRAEEYSKQHNKGRSFESLRGKYNQLRKGIRRRRPISDRMPTRTRTMTRRARYRRQKLPEGFLLAPPVHKLKASGPWARRLLQQGQQFGNARPRASVASQKKDDYEASYPAHHTAPVYISPKPFFRRREQPAFVSQLWRMIRRIRISQTGDK</sequence>
<protein>
    <recommendedName>
        <fullName evidence="3">Myb-like domain-containing protein</fullName>
    </recommendedName>
</protein>
<dbReference type="Proteomes" id="UP001147760">
    <property type="component" value="Unassembled WGS sequence"/>
</dbReference>
<proteinExistence type="predicted"/>
<gene>
    <name evidence="1" type="ORF">N7530_002397</name>
</gene>
<accession>A0A9W9X3H1</accession>
<keyword evidence="2" id="KW-1185">Reference proteome</keyword>
<evidence type="ECO:0008006" key="3">
    <source>
        <dbReference type="Google" id="ProtNLM"/>
    </source>
</evidence>
<reference evidence="1" key="2">
    <citation type="journal article" date="2023" name="IMA Fungus">
        <title>Comparative genomic study of the Penicillium genus elucidates a diverse pangenome and 15 lateral gene transfer events.</title>
        <authorList>
            <person name="Petersen C."/>
            <person name="Sorensen T."/>
            <person name="Nielsen M.R."/>
            <person name="Sondergaard T.E."/>
            <person name="Sorensen J.L."/>
            <person name="Fitzpatrick D.A."/>
            <person name="Frisvad J.C."/>
            <person name="Nielsen K.L."/>
        </authorList>
    </citation>
    <scope>NUCLEOTIDE SEQUENCE</scope>
    <source>
        <strain evidence="1">IBT 17660</strain>
    </source>
</reference>
<name>A0A9W9X3H1_9EURO</name>
<comment type="caution">
    <text evidence="1">The sequence shown here is derived from an EMBL/GenBank/DDBJ whole genome shotgun (WGS) entry which is preliminary data.</text>
</comment>
<dbReference type="OrthoDB" id="4368966at2759"/>
<evidence type="ECO:0000313" key="2">
    <source>
        <dbReference type="Proteomes" id="UP001147760"/>
    </source>
</evidence>
<reference evidence="1" key="1">
    <citation type="submission" date="2022-12" db="EMBL/GenBank/DDBJ databases">
        <authorList>
            <person name="Petersen C."/>
        </authorList>
    </citation>
    <scope>NUCLEOTIDE SEQUENCE</scope>
    <source>
        <strain evidence="1">IBT 17660</strain>
    </source>
</reference>
<dbReference type="AlphaFoldDB" id="A0A9W9X3H1"/>
<evidence type="ECO:0000313" key="1">
    <source>
        <dbReference type="EMBL" id="KAJ5483151.1"/>
    </source>
</evidence>
<dbReference type="EMBL" id="JAPWDO010000002">
    <property type="protein sequence ID" value="KAJ5483151.1"/>
    <property type="molecule type" value="Genomic_DNA"/>
</dbReference>